<organism evidence="10 11">
    <name type="scientific">Aporhodopirellula rubra</name>
    <dbReference type="NCBI Taxonomy" id="980271"/>
    <lineage>
        <taxon>Bacteria</taxon>
        <taxon>Pseudomonadati</taxon>
        <taxon>Planctomycetota</taxon>
        <taxon>Planctomycetia</taxon>
        <taxon>Pirellulales</taxon>
        <taxon>Pirellulaceae</taxon>
        <taxon>Aporhodopirellula</taxon>
    </lineage>
</organism>
<evidence type="ECO:0000256" key="2">
    <source>
        <dbReference type="ARBA" id="ARBA00022630"/>
    </source>
</evidence>
<dbReference type="AlphaFoldDB" id="A0A7W5H500"/>
<dbReference type="Gene3D" id="3.40.109.10">
    <property type="entry name" value="NADH Oxidase"/>
    <property type="match status" value="1"/>
</dbReference>
<evidence type="ECO:0000256" key="4">
    <source>
        <dbReference type="ARBA" id="ARBA00022857"/>
    </source>
</evidence>
<evidence type="ECO:0000256" key="3">
    <source>
        <dbReference type="ARBA" id="ARBA00022643"/>
    </source>
</evidence>
<dbReference type="PIRSF" id="PIRSF000232">
    <property type="entry name" value="YdjA"/>
    <property type="match status" value="1"/>
</dbReference>
<keyword evidence="4 7" id="KW-0521">NADP</keyword>
<proteinExistence type="inferred from homology"/>
<dbReference type="PANTHER" id="PTHR43821">
    <property type="entry name" value="NAD(P)H NITROREDUCTASE YDJA-RELATED"/>
    <property type="match status" value="1"/>
</dbReference>
<evidence type="ECO:0000256" key="8">
    <source>
        <dbReference type="PIRSR" id="PIRSR000232-1"/>
    </source>
</evidence>
<evidence type="ECO:0000259" key="9">
    <source>
        <dbReference type="Pfam" id="PF00881"/>
    </source>
</evidence>
<evidence type="ECO:0000313" key="11">
    <source>
        <dbReference type="Proteomes" id="UP000536179"/>
    </source>
</evidence>
<keyword evidence="11" id="KW-1185">Reference proteome</keyword>
<dbReference type="RefSeq" id="WP_184303536.1">
    <property type="nucleotide sequence ID" value="NZ_JACHXU010000004.1"/>
</dbReference>
<sequence length="194" mass="21718">MTNMSPISQLIRDRRTIKPKFYSDQPVDEAIVNELLENANWAPTHGMTEPWRFTVFTGEARTKLRDFMGETYRSLTTEETFKQNKYDGMQESVMHAPVVIAIGMKRQDSGKISLLDELLAVGCAVQNMHLTATSHGLGGFWSTNIVATSDAMRDYIGLDSGDQALGLFYVGHPACDWPEGTRGAVDDKVRWVRA</sequence>
<keyword evidence="2 7" id="KW-0285">Flavoprotein</keyword>
<dbReference type="PANTHER" id="PTHR43821:SF1">
    <property type="entry name" value="NAD(P)H NITROREDUCTASE YDJA-RELATED"/>
    <property type="match status" value="1"/>
</dbReference>
<gene>
    <name evidence="10" type="ORF">FHS27_001492</name>
</gene>
<protein>
    <recommendedName>
        <fullName evidence="7">Putative NAD(P)H nitroreductase</fullName>
        <ecNumber evidence="7">1.-.-.-</ecNumber>
    </recommendedName>
</protein>
<evidence type="ECO:0000256" key="5">
    <source>
        <dbReference type="ARBA" id="ARBA00023002"/>
    </source>
</evidence>
<keyword evidence="6 7" id="KW-0520">NAD</keyword>
<feature type="binding site" description="in other chain" evidence="8">
    <location>
        <begin position="141"/>
        <end position="143"/>
    </location>
    <ligand>
        <name>FMN</name>
        <dbReference type="ChEBI" id="CHEBI:58210"/>
        <note>ligand shared between dimeric partners</note>
    </ligand>
</feature>
<reference evidence="10 11" key="1">
    <citation type="submission" date="2020-08" db="EMBL/GenBank/DDBJ databases">
        <title>Genomic Encyclopedia of Type Strains, Phase III (KMG-III): the genomes of soil and plant-associated and newly described type strains.</title>
        <authorList>
            <person name="Whitman W."/>
        </authorList>
    </citation>
    <scope>NUCLEOTIDE SEQUENCE [LARGE SCALE GENOMIC DNA]</scope>
    <source>
        <strain evidence="10 11">CECT 8075</strain>
    </source>
</reference>
<accession>A0A7W5H500</accession>
<feature type="binding site" evidence="8">
    <location>
        <position position="45"/>
    </location>
    <ligand>
        <name>FMN</name>
        <dbReference type="ChEBI" id="CHEBI:58210"/>
        <note>ligand shared between dimeric partners</note>
    </ligand>
</feature>
<dbReference type="EC" id="1.-.-.-" evidence="7"/>
<dbReference type="Pfam" id="PF00881">
    <property type="entry name" value="Nitroreductase"/>
    <property type="match status" value="1"/>
</dbReference>
<dbReference type="InterPro" id="IPR052530">
    <property type="entry name" value="NAD(P)H_nitroreductase"/>
</dbReference>
<name>A0A7W5H500_9BACT</name>
<dbReference type="GO" id="GO:0016491">
    <property type="term" value="F:oxidoreductase activity"/>
    <property type="evidence" value="ECO:0007669"/>
    <property type="project" value="UniProtKB-UniRule"/>
</dbReference>
<dbReference type="InterPro" id="IPR026021">
    <property type="entry name" value="YdjA-like"/>
</dbReference>
<dbReference type="InterPro" id="IPR000415">
    <property type="entry name" value="Nitroreductase-like"/>
</dbReference>
<dbReference type="EMBL" id="JACHXU010000004">
    <property type="protein sequence ID" value="MBB3205688.1"/>
    <property type="molecule type" value="Genomic_DNA"/>
</dbReference>
<dbReference type="Proteomes" id="UP000536179">
    <property type="component" value="Unassembled WGS sequence"/>
</dbReference>
<feature type="binding site" description="in other chain" evidence="8">
    <location>
        <begin position="14"/>
        <end position="16"/>
    </location>
    <ligand>
        <name>FMN</name>
        <dbReference type="ChEBI" id="CHEBI:58210"/>
        <note>ligand shared between dimeric partners</note>
    </ligand>
</feature>
<comment type="similarity">
    <text evidence="1 7">Belongs to the nitroreductase family.</text>
</comment>
<comment type="cofactor">
    <cofactor evidence="8">
        <name>FMN</name>
        <dbReference type="ChEBI" id="CHEBI:58210"/>
    </cofactor>
    <text evidence="8">Binds 1 FMN per subunit.</text>
</comment>
<keyword evidence="3 7" id="KW-0288">FMN</keyword>
<feature type="domain" description="Nitroreductase" evidence="9">
    <location>
        <begin position="11"/>
        <end position="172"/>
    </location>
</feature>
<evidence type="ECO:0000256" key="6">
    <source>
        <dbReference type="ARBA" id="ARBA00023027"/>
    </source>
</evidence>
<keyword evidence="5 7" id="KW-0560">Oxidoreductase</keyword>
<dbReference type="CDD" id="cd02135">
    <property type="entry name" value="YdjA-like"/>
    <property type="match status" value="1"/>
</dbReference>
<dbReference type="InterPro" id="IPR029479">
    <property type="entry name" value="Nitroreductase"/>
</dbReference>
<evidence type="ECO:0000256" key="7">
    <source>
        <dbReference type="PIRNR" id="PIRNR000232"/>
    </source>
</evidence>
<dbReference type="SUPFAM" id="SSF55469">
    <property type="entry name" value="FMN-dependent nitroreductase-like"/>
    <property type="match status" value="1"/>
</dbReference>
<evidence type="ECO:0000313" key="10">
    <source>
        <dbReference type="EMBL" id="MBB3205688.1"/>
    </source>
</evidence>
<comment type="caution">
    <text evidence="10">The sequence shown here is derived from an EMBL/GenBank/DDBJ whole genome shotgun (WGS) entry which is preliminary data.</text>
</comment>
<evidence type="ECO:0000256" key="1">
    <source>
        <dbReference type="ARBA" id="ARBA00007118"/>
    </source>
</evidence>